<comment type="caution">
    <text evidence="1">The sequence shown here is derived from an EMBL/GenBank/DDBJ whole genome shotgun (WGS) entry which is preliminary data.</text>
</comment>
<dbReference type="AlphaFoldDB" id="A0A7Z9DUR2"/>
<organism evidence="1 2">
    <name type="scientific">Planktothrix paucivesiculata PCC 9631</name>
    <dbReference type="NCBI Taxonomy" id="671071"/>
    <lineage>
        <taxon>Bacteria</taxon>
        <taxon>Bacillati</taxon>
        <taxon>Cyanobacteriota</taxon>
        <taxon>Cyanophyceae</taxon>
        <taxon>Oscillatoriophycideae</taxon>
        <taxon>Oscillatoriales</taxon>
        <taxon>Microcoleaceae</taxon>
        <taxon>Planktothrix</taxon>
    </lineage>
</organism>
<dbReference type="EMBL" id="CZCS02000005">
    <property type="protein sequence ID" value="VXD11114.1"/>
    <property type="molecule type" value="Genomic_DNA"/>
</dbReference>
<reference evidence="1" key="1">
    <citation type="submission" date="2019-10" db="EMBL/GenBank/DDBJ databases">
        <authorList>
            <consortium name="Genoscope - CEA"/>
            <person name="William W."/>
        </authorList>
    </citation>
    <scope>NUCLEOTIDE SEQUENCE [LARGE SCALE GENOMIC DNA]</scope>
    <source>
        <strain evidence="1">BBR_PRJEB10994</strain>
    </source>
</reference>
<sequence length="79" mass="8614">MGRCSPVIRSMIEKIPSSVINTPKNIIKQANINNILISKTYLLKINAETRTGKEPLANPIKMPSSSKIGIVVCITTTGY</sequence>
<protein>
    <submittedName>
        <fullName evidence="1">Uncharacterized protein</fullName>
    </submittedName>
</protein>
<evidence type="ECO:0000313" key="1">
    <source>
        <dbReference type="EMBL" id="VXD11114.1"/>
    </source>
</evidence>
<keyword evidence="2" id="KW-1185">Reference proteome</keyword>
<accession>A0A7Z9DUR2</accession>
<name>A0A7Z9DUR2_9CYAN</name>
<proteinExistence type="predicted"/>
<dbReference type="Proteomes" id="UP000182190">
    <property type="component" value="Unassembled WGS sequence"/>
</dbReference>
<gene>
    <name evidence="1" type="ORF">PL9631_1020095</name>
</gene>
<evidence type="ECO:0000313" key="2">
    <source>
        <dbReference type="Proteomes" id="UP000182190"/>
    </source>
</evidence>